<dbReference type="PROSITE" id="PS50048">
    <property type="entry name" value="ZN2_CY6_FUNGAL_2"/>
    <property type="match status" value="1"/>
</dbReference>
<feature type="region of interest" description="Disordered" evidence="3">
    <location>
        <begin position="1010"/>
        <end position="1048"/>
    </location>
</feature>
<dbReference type="GO" id="GO:0000981">
    <property type="term" value="F:DNA-binding transcription factor activity, RNA polymerase II-specific"/>
    <property type="evidence" value="ECO:0007669"/>
    <property type="project" value="InterPro"/>
</dbReference>
<dbReference type="CDD" id="cd14688">
    <property type="entry name" value="bZIP_YAP"/>
    <property type="match status" value="1"/>
</dbReference>
<dbReference type="Gene3D" id="4.10.240.10">
    <property type="entry name" value="Zn(2)-C6 fungal-type DNA-binding domain"/>
    <property type="match status" value="1"/>
</dbReference>
<accession>A0A6A5R3F8</accession>
<evidence type="ECO:0000256" key="2">
    <source>
        <dbReference type="SAM" id="Coils"/>
    </source>
</evidence>
<dbReference type="SUPFAM" id="SSF57959">
    <property type="entry name" value="Leucine zipper domain"/>
    <property type="match status" value="1"/>
</dbReference>
<dbReference type="EMBL" id="ML979132">
    <property type="protein sequence ID" value="KAF1921524.1"/>
    <property type="molecule type" value="Genomic_DNA"/>
</dbReference>
<dbReference type="SUPFAM" id="SSF47459">
    <property type="entry name" value="HLH, helix-loop-helix DNA-binding domain"/>
    <property type="match status" value="1"/>
</dbReference>
<dbReference type="OrthoDB" id="5384519at2759"/>
<feature type="region of interest" description="Disordered" evidence="3">
    <location>
        <begin position="1"/>
        <end position="53"/>
    </location>
</feature>
<dbReference type="InterPro" id="IPR036638">
    <property type="entry name" value="HLH_DNA-bd_sf"/>
</dbReference>
<organism evidence="6 7">
    <name type="scientific">Ampelomyces quisqualis</name>
    <name type="common">Powdery mildew agent</name>
    <dbReference type="NCBI Taxonomy" id="50730"/>
    <lineage>
        <taxon>Eukaryota</taxon>
        <taxon>Fungi</taxon>
        <taxon>Dikarya</taxon>
        <taxon>Ascomycota</taxon>
        <taxon>Pezizomycotina</taxon>
        <taxon>Dothideomycetes</taxon>
        <taxon>Pleosporomycetidae</taxon>
        <taxon>Pleosporales</taxon>
        <taxon>Pleosporineae</taxon>
        <taxon>Phaeosphaeriaceae</taxon>
        <taxon>Ampelomyces</taxon>
    </lineage>
</organism>
<evidence type="ECO:0000259" key="5">
    <source>
        <dbReference type="PROSITE" id="PS50888"/>
    </source>
</evidence>
<dbReference type="PROSITE" id="PS50888">
    <property type="entry name" value="BHLH"/>
    <property type="match status" value="1"/>
</dbReference>
<proteinExistence type="predicted"/>
<dbReference type="CDD" id="cd00067">
    <property type="entry name" value="GAL4"/>
    <property type="match status" value="1"/>
</dbReference>
<dbReference type="Gene3D" id="1.20.5.170">
    <property type="match status" value="1"/>
</dbReference>
<keyword evidence="1" id="KW-0539">Nucleus</keyword>
<feature type="domain" description="BHLH" evidence="5">
    <location>
        <begin position="924"/>
        <end position="987"/>
    </location>
</feature>
<dbReference type="InterPro" id="IPR004827">
    <property type="entry name" value="bZIP"/>
</dbReference>
<dbReference type="InterPro" id="IPR011011">
    <property type="entry name" value="Znf_FYVE_PHD"/>
</dbReference>
<protein>
    <recommendedName>
        <fullName evidence="8">BHLH domain-containing protein</fullName>
    </recommendedName>
</protein>
<dbReference type="InterPro" id="IPR036864">
    <property type="entry name" value="Zn2-C6_fun-type_DNA-bd_sf"/>
</dbReference>
<dbReference type="SUPFAM" id="SSF57903">
    <property type="entry name" value="FYVE/PHD zinc finger"/>
    <property type="match status" value="1"/>
</dbReference>
<feature type="coiled-coil region" evidence="2">
    <location>
        <begin position="738"/>
        <end position="765"/>
    </location>
</feature>
<name>A0A6A5R3F8_AMPQU</name>
<dbReference type="InterPro" id="IPR001138">
    <property type="entry name" value="Zn2Cys6_DnaBD"/>
</dbReference>
<evidence type="ECO:0000313" key="7">
    <source>
        <dbReference type="Proteomes" id="UP000800096"/>
    </source>
</evidence>
<evidence type="ECO:0000256" key="3">
    <source>
        <dbReference type="SAM" id="MobiDB-lite"/>
    </source>
</evidence>
<dbReference type="InterPro" id="IPR046347">
    <property type="entry name" value="bZIP_sf"/>
</dbReference>
<evidence type="ECO:0000313" key="6">
    <source>
        <dbReference type="EMBL" id="KAF1921524.1"/>
    </source>
</evidence>
<feature type="region of interest" description="Disordered" evidence="3">
    <location>
        <begin position="282"/>
        <end position="304"/>
    </location>
</feature>
<dbReference type="PANTHER" id="PTHR39607">
    <property type="entry name" value="XANTHOCILLIN BIOSYNTHESIS CLUSTER TRANSCRIPTION FACTOR XANC-RELATED"/>
    <property type="match status" value="1"/>
</dbReference>
<evidence type="ECO:0008006" key="8">
    <source>
        <dbReference type="Google" id="ProtNLM"/>
    </source>
</evidence>
<feature type="region of interest" description="Disordered" evidence="3">
    <location>
        <begin position="853"/>
        <end position="885"/>
    </location>
</feature>
<keyword evidence="7" id="KW-1185">Reference proteome</keyword>
<sequence>MSDVRVDPDARLSERSDEAKPDRKSPGRDAHGTRRGNASATVRSGDDIDPSHEGTAASLTFITGNHPADFKSKTSIATVRKAAMDAYLKSDGTTPKKSSSAAAPTQRVHAQLSCDACRRRKSRCVVDDGAVVCVFCELHKQECTFKQIPMPCKRNAAQSDEKSSVETFITTLESKWNLEHDGSRIEEASQVYEQTRQLFYAARSKLDEAIALFEATAPTCDEDGRALLLSNILQHVQKGLPLEEWWTFAAESITSGQDQDVADSSGSKEGYLTLLESSSARNTPKNISLESGGKTDKPETHDPIPASSLVQAVEFRGSSSPPPETDTCSFLDPAPEDSHTGLRCNCPGFTPESNSGFCTCGHQSAHHIAKSDWPTIFFLGSNQSVVNGFVHTETVDQNAYFDPLRTPPYQPQDGHEASMTSDGSSWIPETKPVDLETKPTTTSMLQAALDGSRSANLKRDRIAPARGKRPLVTPQMPIKRRKLDSGYDSENGSGPSPDAMLESLPIITEKTAPKVLALPSDAELIASHPRPQALLAEQSDPRDPTFREDLKTLAVNSERQDSAITQDKDKSDTDVQRAPLFTFTNPNPDSVNPQETRQIRYNVRFAASSVPAKFVKSIRRLDRQQDSTTPNAQPGTFASIIDTVAGSTAGANILATTGRPTIMEYYKDPTTVSLSPKIVSSIPQLAKIPHQPGRELDLLENFDFDSFLHTGDDTAKEPDQTTSTAAADYAERRRIQNRIAQRNYRKKLKTRLEDLERRAADESGVNKLDDDVTENIIDPEVLSYQNTDETVVILCVCENTNDRRFIIPCVTCGTWQHISCYYELAQDVVENHECAQCNARDWYDREQQKTKRPAHRVWLDTASTATESSKRPKTAGAESSVGQPSYADSLPSLRSNYQNILDGKANLVSYYPTMPAPLQLNLASKRTSHKIAEQGRRNRINIALQDMQALLPPSRKQYIENSTPAGTGFVSSKVSTVESAIEHIKYLQRQIEEKDKLLEANVSYIERLKQESKESEHIEPWPSEDHSELEDGRNRSENNHDTIISDDSAARTVPRLLESSNSQQNQVEGKHITELSVADLSCFEVDEHDEKERQTGSGILGIATDQCETQSKITHQDTSLHVNSIHPRKSSDDSFSPYVLTDFDEDLEADWDVVHNMLPEPWKWDVEYQNGCWTCTPLEPDFPKLYPLKFAHAPVVLPVEYQWPPMGGVHPPPDPRPSTPIDPRTELSIDVVRDLFLTFESSIGFYLLINGLLQVIVPERFDTSWASSHLPHKYAGLNVCYIPQTLEPTVQPSATETTKMEQKLTQKNSGLSSIFRQSRVSTVSSHATLKLNDFIEARPKANHRKEKFSGRIGLKVAKGGDSYLIMSTHIITEAMLARSHREAIFGRSRDRFQKLDDDWNEHVDIWAGNEKLGTIHKSFDTEAEIYPNGFHHDVTLIKPTSPSSVKDIISPMSELGWLNRDSWSSLRQRTSAVKIFGPTEDHRSAKSISCSRPSEILVVGEGIFLNQTAAANNSKHLKDHDMSTWKNLISRAMLYRMHPDFDPPTGYSGVALYADGIREDGTAGLGIAGFQSFVQRSGHVQNYNMEGPALDRRLQLGRVAFYGAFEVPEELRREYTVV</sequence>
<feature type="region of interest" description="Disordered" evidence="3">
    <location>
        <begin position="466"/>
        <end position="496"/>
    </location>
</feature>
<evidence type="ECO:0000256" key="1">
    <source>
        <dbReference type="ARBA" id="ARBA00023242"/>
    </source>
</evidence>
<dbReference type="PROSITE" id="PS00463">
    <property type="entry name" value="ZN2_CY6_FUNGAL_1"/>
    <property type="match status" value="1"/>
</dbReference>
<dbReference type="Gene3D" id="3.30.40.10">
    <property type="entry name" value="Zinc/RING finger domain, C3HC4 (zinc finger)"/>
    <property type="match status" value="1"/>
</dbReference>
<dbReference type="SUPFAM" id="SSF57701">
    <property type="entry name" value="Zn2/Cys6 DNA-binding domain"/>
    <property type="match status" value="1"/>
</dbReference>
<dbReference type="InterPro" id="IPR052635">
    <property type="entry name" value="Sec_Metab_Biosynth_Reg"/>
</dbReference>
<dbReference type="GO" id="GO:0008270">
    <property type="term" value="F:zinc ion binding"/>
    <property type="evidence" value="ECO:0007669"/>
    <property type="project" value="InterPro"/>
</dbReference>
<dbReference type="Proteomes" id="UP000800096">
    <property type="component" value="Unassembled WGS sequence"/>
</dbReference>
<gene>
    <name evidence="6" type="ORF">BDU57DRAFT_52417</name>
</gene>
<keyword evidence="2" id="KW-0175">Coiled coil</keyword>
<dbReference type="Gene3D" id="4.10.280.10">
    <property type="entry name" value="Helix-loop-helix DNA-binding domain"/>
    <property type="match status" value="1"/>
</dbReference>
<dbReference type="CDD" id="cd11392">
    <property type="entry name" value="bHLH_ScPHO4_like"/>
    <property type="match status" value="1"/>
</dbReference>
<dbReference type="GO" id="GO:0046983">
    <property type="term" value="F:protein dimerization activity"/>
    <property type="evidence" value="ECO:0007669"/>
    <property type="project" value="InterPro"/>
</dbReference>
<feature type="compositionally biased region" description="Basic and acidic residues" evidence="3">
    <location>
        <begin position="1"/>
        <end position="32"/>
    </location>
</feature>
<feature type="compositionally biased region" description="Basic and acidic residues" evidence="3">
    <location>
        <begin position="293"/>
        <end position="302"/>
    </location>
</feature>
<dbReference type="SMART" id="SM00353">
    <property type="entry name" value="HLH"/>
    <property type="match status" value="1"/>
</dbReference>
<dbReference type="PROSITE" id="PS00036">
    <property type="entry name" value="BZIP_BASIC"/>
    <property type="match status" value="1"/>
</dbReference>
<feature type="compositionally biased region" description="Basic and acidic residues" evidence="3">
    <location>
        <begin position="1010"/>
        <end position="1040"/>
    </location>
</feature>
<dbReference type="InterPro" id="IPR011598">
    <property type="entry name" value="bHLH_dom"/>
</dbReference>
<reference evidence="6" key="1">
    <citation type="journal article" date="2020" name="Stud. Mycol.">
        <title>101 Dothideomycetes genomes: a test case for predicting lifestyles and emergence of pathogens.</title>
        <authorList>
            <person name="Haridas S."/>
            <person name="Albert R."/>
            <person name="Binder M."/>
            <person name="Bloem J."/>
            <person name="Labutti K."/>
            <person name="Salamov A."/>
            <person name="Andreopoulos B."/>
            <person name="Baker S."/>
            <person name="Barry K."/>
            <person name="Bills G."/>
            <person name="Bluhm B."/>
            <person name="Cannon C."/>
            <person name="Castanera R."/>
            <person name="Culley D."/>
            <person name="Daum C."/>
            <person name="Ezra D."/>
            <person name="Gonzalez J."/>
            <person name="Henrissat B."/>
            <person name="Kuo A."/>
            <person name="Liang C."/>
            <person name="Lipzen A."/>
            <person name="Lutzoni F."/>
            <person name="Magnuson J."/>
            <person name="Mondo S."/>
            <person name="Nolan M."/>
            <person name="Ohm R."/>
            <person name="Pangilinan J."/>
            <person name="Park H.-J."/>
            <person name="Ramirez L."/>
            <person name="Alfaro M."/>
            <person name="Sun H."/>
            <person name="Tritt A."/>
            <person name="Yoshinaga Y."/>
            <person name="Zwiers L.-H."/>
            <person name="Turgeon B."/>
            <person name="Goodwin S."/>
            <person name="Spatafora J."/>
            <person name="Crous P."/>
            <person name="Grigoriev I."/>
        </authorList>
    </citation>
    <scope>NUCLEOTIDE SEQUENCE</scope>
    <source>
        <strain evidence="6">HMLAC05119</strain>
    </source>
</reference>
<dbReference type="PANTHER" id="PTHR39607:SF1">
    <property type="entry name" value="B-ZIP TRANSCRIPTION FACTOR (EUROFUNG)"/>
    <property type="match status" value="1"/>
</dbReference>
<feature type="domain" description="Zn(2)-C6 fungal-type" evidence="4">
    <location>
        <begin position="113"/>
        <end position="145"/>
    </location>
</feature>
<dbReference type="InterPro" id="IPR013083">
    <property type="entry name" value="Znf_RING/FYVE/PHD"/>
</dbReference>
<dbReference type="SMART" id="SM00066">
    <property type="entry name" value="GAL4"/>
    <property type="match status" value="1"/>
</dbReference>
<dbReference type="Pfam" id="PF00010">
    <property type="entry name" value="HLH"/>
    <property type="match status" value="1"/>
</dbReference>
<evidence type="ECO:0000259" key="4">
    <source>
        <dbReference type="PROSITE" id="PS50048"/>
    </source>
</evidence>